<dbReference type="Proteomes" id="UP000003586">
    <property type="component" value="Chromosome"/>
</dbReference>
<accession>W0F554</accession>
<gene>
    <name evidence="1" type="ORF">NIASO_17410</name>
</gene>
<dbReference type="RefSeq" id="WP_008587620.1">
    <property type="nucleotide sequence ID" value="NZ_CP007035.1"/>
</dbReference>
<organism evidence="1 2">
    <name type="scientific">Niabella soli DSM 19437</name>
    <dbReference type="NCBI Taxonomy" id="929713"/>
    <lineage>
        <taxon>Bacteria</taxon>
        <taxon>Pseudomonadati</taxon>
        <taxon>Bacteroidota</taxon>
        <taxon>Chitinophagia</taxon>
        <taxon>Chitinophagales</taxon>
        <taxon>Chitinophagaceae</taxon>
        <taxon>Niabella</taxon>
    </lineage>
</organism>
<dbReference type="AlphaFoldDB" id="W0F554"/>
<proteinExistence type="predicted"/>
<name>W0F554_9BACT</name>
<keyword evidence="2" id="KW-1185">Reference proteome</keyword>
<evidence type="ECO:0000313" key="1">
    <source>
        <dbReference type="EMBL" id="AHF16466.1"/>
    </source>
</evidence>
<reference evidence="1 2" key="1">
    <citation type="submission" date="2013-12" db="EMBL/GenBank/DDBJ databases">
        <authorList>
            <consortium name="DOE Joint Genome Institute"/>
            <person name="Eisen J."/>
            <person name="Huntemann M."/>
            <person name="Han J."/>
            <person name="Chen A."/>
            <person name="Kyrpides N."/>
            <person name="Mavromatis K."/>
            <person name="Markowitz V."/>
            <person name="Palaniappan K."/>
            <person name="Ivanova N."/>
            <person name="Schaumberg A."/>
            <person name="Pati A."/>
            <person name="Liolios K."/>
            <person name="Nordberg H.P."/>
            <person name="Cantor M.N."/>
            <person name="Hua S.X."/>
            <person name="Woyke T."/>
        </authorList>
    </citation>
    <scope>NUCLEOTIDE SEQUENCE [LARGE SCALE GENOMIC DNA]</scope>
    <source>
        <strain evidence="2">DSM 19437</strain>
    </source>
</reference>
<sequence length="191" mass="21570">MKNYISQLNGKEQNALHCIKKLIAAQLNALIIYCYGCTTCVTATRSAFVKKQPAEERRFTCNLLIITPSAIVVDEEKRAEIQEMIAHFGTANMVIHPLGFVLRQLNEGNLFFSWVHKNGMLLYDRNNSTHLLSAPIDTAYRQQAEAFFTNDPTMIHYLDVKLQPIIKPEPKKEAVAAPQPVEIRVVVDTGK</sequence>
<dbReference type="HOGENOM" id="CLU_1420139_0_0_10"/>
<evidence type="ECO:0000313" key="2">
    <source>
        <dbReference type="Proteomes" id="UP000003586"/>
    </source>
</evidence>
<dbReference type="OrthoDB" id="665027at2"/>
<dbReference type="KEGG" id="nso:NIASO_17410"/>
<dbReference type="EMBL" id="CP007035">
    <property type="protein sequence ID" value="AHF16466.1"/>
    <property type="molecule type" value="Genomic_DNA"/>
</dbReference>
<protein>
    <submittedName>
        <fullName evidence="1">Uncharacterized protein</fullName>
    </submittedName>
</protein>